<comment type="caution">
    <text evidence="1">The sequence shown here is derived from an EMBL/GenBank/DDBJ whole genome shotgun (WGS) entry which is preliminary data.</text>
</comment>
<reference evidence="1 2" key="1">
    <citation type="submission" date="2019-03" db="EMBL/GenBank/DDBJ databases">
        <title>Genomic Encyclopedia of Type Strains, Phase IV (KMG-IV): sequencing the most valuable type-strain genomes for metagenomic binning, comparative biology and taxonomic classification.</title>
        <authorList>
            <person name="Goeker M."/>
        </authorList>
    </citation>
    <scope>NUCLEOTIDE SEQUENCE [LARGE SCALE GENOMIC DNA]</scope>
    <source>
        <strain evidence="1 2">DSM 45361</strain>
    </source>
</reference>
<keyword evidence="2" id="KW-1185">Reference proteome</keyword>
<protein>
    <submittedName>
        <fullName evidence="1">Uncharacterized protein</fullName>
    </submittedName>
</protein>
<name>A0A4R6S6V3_LABRH</name>
<gene>
    <name evidence="1" type="ORF">EV186_105159</name>
</gene>
<proteinExistence type="predicted"/>
<dbReference type="Proteomes" id="UP000295444">
    <property type="component" value="Unassembled WGS sequence"/>
</dbReference>
<evidence type="ECO:0000313" key="2">
    <source>
        <dbReference type="Proteomes" id="UP000295444"/>
    </source>
</evidence>
<sequence>MRTLVGPSRSRYEVILVSSAPRYRLRGWY</sequence>
<dbReference type="EMBL" id="SNXZ01000005">
    <property type="protein sequence ID" value="TDP94927.1"/>
    <property type="molecule type" value="Genomic_DNA"/>
</dbReference>
<evidence type="ECO:0000313" key="1">
    <source>
        <dbReference type="EMBL" id="TDP94927.1"/>
    </source>
</evidence>
<organism evidence="1 2">
    <name type="scientific">Labedaea rhizosphaerae</name>
    <dbReference type="NCBI Taxonomy" id="598644"/>
    <lineage>
        <taxon>Bacteria</taxon>
        <taxon>Bacillati</taxon>
        <taxon>Actinomycetota</taxon>
        <taxon>Actinomycetes</taxon>
        <taxon>Pseudonocardiales</taxon>
        <taxon>Pseudonocardiaceae</taxon>
        <taxon>Labedaea</taxon>
    </lineage>
</organism>
<accession>A0A4R6S6V3</accession>
<dbReference type="AlphaFoldDB" id="A0A4R6S6V3"/>